<dbReference type="SUPFAM" id="SSF56235">
    <property type="entry name" value="N-terminal nucleophile aminohydrolases (Ntn hydrolases)"/>
    <property type="match status" value="1"/>
</dbReference>
<evidence type="ECO:0000313" key="2">
    <source>
        <dbReference type="Proteomes" id="UP000189229"/>
    </source>
</evidence>
<name>A0A1V3WUW0_MYCKA</name>
<organism evidence="1 2">
    <name type="scientific">Mycobacterium kansasii</name>
    <dbReference type="NCBI Taxonomy" id="1768"/>
    <lineage>
        <taxon>Bacteria</taxon>
        <taxon>Bacillati</taxon>
        <taxon>Actinomycetota</taxon>
        <taxon>Actinomycetes</taxon>
        <taxon>Mycobacteriales</taxon>
        <taxon>Mycobacteriaceae</taxon>
        <taxon>Mycobacterium</taxon>
    </lineage>
</organism>
<dbReference type="PANTHER" id="PTHR43881:SF1">
    <property type="entry name" value="GAMMA-GLUTAMYLTRANSPEPTIDASE (AFU_ORTHOLOGUE AFUA_4G13580)"/>
    <property type="match status" value="1"/>
</dbReference>
<sequence>MYLTAADASGMMVSMIQSNYLGFGSGVVVPGTGISLQNRGSGFVATQGHPNQVGPGKRPFHTIIPGFVTKDGAPVLSFGVMGGQMQPQGHVQVLVRIADYGQNPQTACDGPRFRWVQGLQVCCENGFPPATLDDLRRRGMSWSRWTTTTSSAAARRSGVSMTDMSRPVTRAATVRLWRSDPAVSAGVRLLFPARLRSNFGLPTAAVC</sequence>
<comment type="caution">
    <text evidence="1">The sequence shown here is derived from an EMBL/GenBank/DDBJ whole genome shotgun (WGS) entry which is preliminary data.</text>
</comment>
<protein>
    <submittedName>
        <fullName evidence="1">Gamma-glutamyltranspeptidase family protein</fullName>
    </submittedName>
</protein>
<dbReference type="EMBL" id="MVBM01000006">
    <property type="protein sequence ID" value="OOK70793.1"/>
    <property type="molecule type" value="Genomic_DNA"/>
</dbReference>
<dbReference type="InterPro" id="IPR029055">
    <property type="entry name" value="Ntn_hydrolases_N"/>
</dbReference>
<proteinExistence type="predicted"/>
<reference evidence="1 2" key="1">
    <citation type="submission" date="2017-02" db="EMBL/GenBank/DDBJ databases">
        <title>Complete genome sequences of Mycobacterium kansasii strains isolated from rhesus macaques.</title>
        <authorList>
            <person name="Panda A."/>
            <person name="Nagaraj S."/>
            <person name="Zhao X."/>
            <person name="Tettelin H."/>
            <person name="Detolla L.J."/>
        </authorList>
    </citation>
    <scope>NUCLEOTIDE SEQUENCE [LARGE SCALE GENOMIC DNA]</scope>
    <source>
        <strain evidence="1 2">11-3813</strain>
    </source>
</reference>
<dbReference type="InterPro" id="IPR052896">
    <property type="entry name" value="GGT-like_enzyme"/>
</dbReference>
<evidence type="ECO:0000313" key="1">
    <source>
        <dbReference type="EMBL" id="OOK70793.1"/>
    </source>
</evidence>
<dbReference type="Proteomes" id="UP000189229">
    <property type="component" value="Unassembled WGS sequence"/>
</dbReference>
<gene>
    <name evidence="1" type="ORF">BZL30_6618</name>
</gene>
<dbReference type="Gene3D" id="3.60.20.40">
    <property type="match status" value="1"/>
</dbReference>
<dbReference type="InterPro" id="IPR043137">
    <property type="entry name" value="GGT_ssub_C"/>
</dbReference>
<dbReference type="PANTHER" id="PTHR43881">
    <property type="entry name" value="GAMMA-GLUTAMYLTRANSPEPTIDASE (AFU_ORTHOLOGUE AFUA_4G13580)"/>
    <property type="match status" value="1"/>
</dbReference>
<dbReference type="AlphaFoldDB" id="A0A1V3WUW0"/>
<dbReference type="Pfam" id="PF01019">
    <property type="entry name" value="G_glu_transpept"/>
    <property type="match status" value="1"/>
</dbReference>
<accession>A0A1V3WUW0</accession>